<evidence type="ECO:0000256" key="4">
    <source>
        <dbReference type="ARBA" id="ARBA00022475"/>
    </source>
</evidence>
<dbReference type="GO" id="GO:0046933">
    <property type="term" value="F:proton-transporting ATP synthase activity, rotational mechanism"/>
    <property type="evidence" value="ECO:0007669"/>
    <property type="project" value="UniProtKB-UniRule"/>
</dbReference>
<comment type="function">
    <text evidence="14">Component of the F(0) channel, it forms part of the peripheral stalk, linking F(1) to F(0).</text>
</comment>
<dbReference type="HAMAP" id="MF_01398">
    <property type="entry name" value="ATP_synth_b_bprime"/>
    <property type="match status" value="1"/>
</dbReference>
<dbReference type="Proteomes" id="UP000183315">
    <property type="component" value="Unassembled WGS sequence"/>
</dbReference>
<protein>
    <recommendedName>
        <fullName evidence="14">ATP synthase subunit b</fullName>
    </recommendedName>
    <alternativeName>
        <fullName evidence="14">ATP synthase F(0) sector subunit b</fullName>
    </alternativeName>
    <alternativeName>
        <fullName evidence="14">ATPase subunit I</fullName>
    </alternativeName>
    <alternativeName>
        <fullName evidence="14">F-type ATPase subunit b</fullName>
        <shortName evidence="14">F-ATPase subunit b</shortName>
    </alternativeName>
</protein>
<dbReference type="InterPro" id="IPR005864">
    <property type="entry name" value="ATP_synth_F0_bsu_bac"/>
</dbReference>
<evidence type="ECO:0000256" key="1">
    <source>
        <dbReference type="ARBA" id="ARBA00004162"/>
    </source>
</evidence>
<keyword evidence="3 14" id="KW-0813">Transport</keyword>
<keyword evidence="10 14" id="KW-0472">Membrane</keyword>
<evidence type="ECO:0000313" key="17">
    <source>
        <dbReference type="EMBL" id="SEJ22474.1"/>
    </source>
</evidence>
<evidence type="ECO:0000256" key="9">
    <source>
        <dbReference type="ARBA" id="ARBA00023065"/>
    </source>
</evidence>
<evidence type="ECO:0000256" key="16">
    <source>
        <dbReference type="SAM" id="Coils"/>
    </source>
</evidence>
<dbReference type="eggNOG" id="COG0711">
    <property type="taxonomic scope" value="Bacteria"/>
</dbReference>
<evidence type="ECO:0000256" key="15">
    <source>
        <dbReference type="RuleBase" id="RU003848"/>
    </source>
</evidence>
<keyword evidence="11 14" id="KW-0066">ATP synthesis</keyword>
<dbReference type="STRING" id="1043493.SAMN05421637_1221"/>
<keyword evidence="7 14" id="KW-0375">Hydrogen ion transport</keyword>
<dbReference type="Gene3D" id="1.20.5.620">
    <property type="entry name" value="F1F0 ATP synthase subunit B, membrane domain"/>
    <property type="match status" value="1"/>
</dbReference>
<dbReference type="InterPro" id="IPR050059">
    <property type="entry name" value="ATP_synthase_B_chain"/>
</dbReference>
<feature type="coiled-coil region" evidence="16">
    <location>
        <begin position="64"/>
        <end position="102"/>
    </location>
</feature>
<dbReference type="RefSeq" id="WP_042213965.1">
    <property type="nucleotide sequence ID" value="NZ_BBLU01000005.1"/>
</dbReference>
<dbReference type="AlphaFoldDB" id="A0A1H6X4N9"/>
<dbReference type="Pfam" id="PF00430">
    <property type="entry name" value="ATP-synt_B"/>
    <property type="match status" value="1"/>
</dbReference>
<evidence type="ECO:0000256" key="12">
    <source>
        <dbReference type="ARBA" id="ARBA00025198"/>
    </source>
</evidence>
<evidence type="ECO:0000256" key="11">
    <source>
        <dbReference type="ARBA" id="ARBA00023310"/>
    </source>
</evidence>
<comment type="function">
    <text evidence="12 14">F(1)F(0) ATP synthase produces ATP from ADP in the presence of a proton or sodium gradient. F-type ATPases consist of two structural domains, F(1) containing the extramembraneous catalytic core and F(0) containing the membrane proton channel, linked together by a central stalk and a peripheral stalk. During catalysis, ATP synthesis in the catalytic domain of F(1) is coupled via a rotary mechanism of the central stalk subunits to proton translocation.</text>
</comment>
<keyword evidence="8 14" id="KW-1133">Transmembrane helix</keyword>
<dbReference type="NCBIfam" id="NF004412">
    <property type="entry name" value="PRK05759.1-3"/>
    <property type="match status" value="1"/>
</dbReference>
<dbReference type="PANTHER" id="PTHR33445">
    <property type="entry name" value="ATP SYNTHASE SUBUNIT B', CHLOROPLASTIC"/>
    <property type="match status" value="1"/>
</dbReference>
<organism evidence="17 18">
    <name type="scientific">Demequina mangrovi</name>
    <dbReference type="NCBI Taxonomy" id="1043493"/>
    <lineage>
        <taxon>Bacteria</taxon>
        <taxon>Bacillati</taxon>
        <taxon>Actinomycetota</taxon>
        <taxon>Actinomycetes</taxon>
        <taxon>Micrococcales</taxon>
        <taxon>Demequinaceae</taxon>
        <taxon>Demequina</taxon>
    </lineage>
</organism>
<dbReference type="EMBL" id="FNZI01000002">
    <property type="protein sequence ID" value="SEJ22474.1"/>
    <property type="molecule type" value="Genomic_DNA"/>
</dbReference>
<keyword evidence="9 14" id="KW-0406">Ion transport</keyword>
<dbReference type="GO" id="GO:0005886">
    <property type="term" value="C:plasma membrane"/>
    <property type="evidence" value="ECO:0007669"/>
    <property type="project" value="UniProtKB-SubCell"/>
</dbReference>
<evidence type="ECO:0000256" key="6">
    <source>
        <dbReference type="ARBA" id="ARBA00022692"/>
    </source>
</evidence>
<keyword evidence="6 14" id="KW-0812">Transmembrane</keyword>
<dbReference type="CDD" id="cd06503">
    <property type="entry name" value="ATP-synt_Fo_b"/>
    <property type="match status" value="1"/>
</dbReference>
<evidence type="ECO:0000256" key="2">
    <source>
        <dbReference type="ARBA" id="ARBA00005513"/>
    </source>
</evidence>
<keyword evidence="16" id="KW-0175">Coiled coil</keyword>
<comment type="subunit">
    <text evidence="13 14">F-type ATPases have 2 components, F(1) - the catalytic core - and F(0) - the membrane proton channel. F(1) has five subunits: alpha(3), beta(3), gamma(1), delta(1), epsilon(1). F(0) has three main subunits: a(1), b(2) and c(10-14). The alpha and beta chains form an alternating ring which encloses part of the gamma chain. F(1) is attached to F(0) by a central stalk formed by the gamma and epsilon chains, while a peripheral stalk is formed by the delta and b chains.</text>
</comment>
<dbReference type="GO" id="GO:0046961">
    <property type="term" value="F:proton-transporting ATPase activity, rotational mechanism"/>
    <property type="evidence" value="ECO:0007669"/>
    <property type="project" value="TreeGrafter"/>
</dbReference>
<evidence type="ECO:0000256" key="10">
    <source>
        <dbReference type="ARBA" id="ARBA00023136"/>
    </source>
</evidence>
<dbReference type="GO" id="GO:0045259">
    <property type="term" value="C:proton-transporting ATP synthase complex"/>
    <property type="evidence" value="ECO:0007669"/>
    <property type="project" value="UniProtKB-KW"/>
</dbReference>
<evidence type="ECO:0000256" key="14">
    <source>
        <dbReference type="HAMAP-Rule" id="MF_01398"/>
    </source>
</evidence>
<keyword evidence="4 14" id="KW-1003">Cell membrane</keyword>
<comment type="subcellular location">
    <subcellularLocation>
        <location evidence="1 14">Cell membrane</location>
        <topology evidence="1 14">Single-pass membrane protein</topology>
    </subcellularLocation>
</comment>
<evidence type="ECO:0000313" key="18">
    <source>
        <dbReference type="Proteomes" id="UP000183315"/>
    </source>
</evidence>
<evidence type="ECO:0000256" key="13">
    <source>
        <dbReference type="ARBA" id="ARBA00025830"/>
    </source>
</evidence>
<evidence type="ECO:0000256" key="3">
    <source>
        <dbReference type="ARBA" id="ARBA00022448"/>
    </source>
</evidence>
<dbReference type="OrthoDB" id="5243563at2"/>
<sequence>MMLAQTLLLAEEAHATEVEGADLILPAPYDLLWSIVIFTIIAVVFTRVILPKLQTVLDERAELIQGGIEKAEKAQAEAAAALEEYTAQLTEARAEAARIREDARVEAAQILADARRRAGTDAERIVETAQRQIDAERHQAVVSLRTEVGSLATELASRIVGESLADDARQQRVIDSFLDDLESTVKAEG</sequence>
<dbReference type="PANTHER" id="PTHR33445:SF1">
    <property type="entry name" value="ATP SYNTHASE SUBUNIT B"/>
    <property type="match status" value="1"/>
</dbReference>
<dbReference type="NCBIfam" id="TIGR01144">
    <property type="entry name" value="ATP_synt_b"/>
    <property type="match status" value="1"/>
</dbReference>
<proteinExistence type="inferred from homology"/>
<accession>A0A1H6X4N9</accession>
<keyword evidence="18" id="KW-1185">Reference proteome</keyword>
<dbReference type="SUPFAM" id="SSF81573">
    <property type="entry name" value="F1F0 ATP synthase subunit B, membrane domain"/>
    <property type="match status" value="1"/>
</dbReference>
<keyword evidence="5 14" id="KW-0138">CF(0)</keyword>
<feature type="transmembrane region" description="Helical" evidence="14">
    <location>
        <begin position="31"/>
        <end position="50"/>
    </location>
</feature>
<reference evidence="18" key="1">
    <citation type="submission" date="2016-10" db="EMBL/GenBank/DDBJ databases">
        <authorList>
            <person name="Varghese N."/>
        </authorList>
    </citation>
    <scope>NUCLEOTIDE SEQUENCE [LARGE SCALE GENOMIC DNA]</scope>
    <source>
        <strain evidence="18">DSM 24868</strain>
    </source>
</reference>
<evidence type="ECO:0000256" key="5">
    <source>
        <dbReference type="ARBA" id="ARBA00022547"/>
    </source>
</evidence>
<dbReference type="InterPro" id="IPR028987">
    <property type="entry name" value="ATP_synth_B-like_membr_sf"/>
</dbReference>
<evidence type="ECO:0000256" key="8">
    <source>
        <dbReference type="ARBA" id="ARBA00022989"/>
    </source>
</evidence>
<name>A0A1H6X4N9_9MICO</name>
<comment type="similarity">
    <text evidence="2 14 15">Belongs to the ATPase B chain family.</text>
</comment>
<gene>
    <name evidence="14" type="primary">atpF</name>
    <name evidence="17" type="ORF">SAMN05421637_1221</name>
</gene>
<evidence type="ECO:0000256" key="7">
    <source>
        <dbReference type="ARBA" id="ARBA00022781"/>
    </source>
</evidence>
<dbReference type="InterPro" id="IPR002146">
    <property type="entry name" value="ATP_synth_b/b'su_bac/chlpt"/>
</dbReference>